<accession>A0ABS9CC12</accession>
<keyword evidence="5" id="KW-0269">Exonuclease</keyword>
<dbReference type="Pfam" id="PF02609">
    <property type="entry name" value="Exonuc_VII_S"/>
    <property type="match status" value="1"/>
</dbReference>
<evidence type="ECO:0000256" key="5">
    <source>
        <dbReference type="ARBA" id="ARBA00022839"/>
    </source>
</evidence>
<keyword evidence="3" id="KW-0540">Nuclease</keyword>
<dbReference type="InterPro" id="IPR037004">
    <property type="entry name" value="Exonuc_VII_ssu_sf"/>
</dbReference>
<dbReference type="GO" id="GO:0008855">
    <property type="term" value="F:exodeoxyribonuclease VII activity"/>
    <property type="evidence" value="ECO:0007669"/>
    <property type="project" value="UniProtKB-EC"/>
</dbReference>
<evidence type="ECO:0000256" key="2">
    <source>
        <dbReference type="ARBA" id="ARBA00022490"/>
    </source>
</evidence>
<evidence type="ECO:0000256" key="6">
    <source>
        <dbReference type="NCBIfam" id="TIGR01280"/>
    </source>
</evidence>
<keyword evidence="4 8" id="KW-0378">Hydrolase</keyword>
<dbReference type="Gene3D" id="1.10.287.1040">
    <property type="entry name" value="Exonuclease VII, small subunit"/>
    <property type="match status" value="1"/>
</dbReference>
<dbReference type="Proteomes" id="UP001200470">
    <property type="component" value="Unassembled WGS sequence"/>
</dbReference>
<dbReference type="EC" id="3.1.11.6" evidence="6"/>
<evidence type="ECO:0000256" key="7">
    <source>
        <dbReference type="SAM" id="Coils"/>
    </source>
</evidence>
<dbReference type="RefSeq" id="WP_094389449.1">
    <property type="nucleotide sequence ID" value="NZ_JADYTN010000001.1"/>
</dbReference>
<reference evidence="8 9" key="1">
    <citation type="submission" date="2020-12" db="EMBL/GenBank/DDBJ databases">
        <title>Whole genome sequences of gut porcine anaerobes.</title>
        <authorList>
            <person name="Kubasova T."/>
            <person name="Jahodarova E."/>
            <person name="Rychlik I."/>
        </authorList>
    </citation>
    <scope>NUCLEOTIDE SEQUENCE [LARGE SCALE GENOMIC DNA]</scope>
    <source>
        <strain evidence="8 9">An925</strain>
    </source>
</reference>
<dbReference type="EMBL" id="JADYTN010000001">
    <property type="protein sequence ID" value="MCF2562516.1"/>
    <property type="molecule type" value="Genomic_DNA"/>
</dbReference>
<gene>
    <name evidence="8" type="primary">xseB</name>
    <name evidence="8" type="ORF">I6E12_00080</name>
</gene>
<organism evidence="8 9">
    <name type="scientific">Xylanibacter brevis</name>
    <dbReference type="NCBI Taxonomy" id="83231"/>
    <lineage>
        <taxon>Bacteria</taxon>
        <taxon>Pseudomonadati</taxon>
        <taxon>Bacteroidota</taxon>
        <taxon>Bacteroidia</taxon>
        <taxon>Bacteroidales</taxon>
        <taxon>Prevotellaceae</taxon>
        <taxon>Xylanibacter</taxon>
    </lineage>
</organism>
<evidence type="ECO:0000313" key="9">
    <source>
        <dbReference type="Proteomes" id="UP001200470"/>
    </source>
</evidence>
<feature type="coiled-coil region" evidence="7">
    <location>
        <begin position="35"/>
        <end position="62"/>
    </location>
</feature>
<sequence>MNHPQKYEEAFARLQEIVRKMEGGQLDIDQITAHMKEAQELITLCKKRLTETEKEIDKLTQAEK</sequence>
<protein>
    <recommendedName>
        <fullName evidence="6">Exodeoxyribonuclease VII small subunit</fullName>
        <ecNumber evidence="6">3.1.11.6</ecNumber>
    </recommendedName>
</protein>
<dbReference type="SUPFAM" id="SSF116842">
    <property type="entry name" value="XseB-like"/>
    <property type="match status" value="1"/>
</dbReference>
<dbReference type="InterPro" id="IPR003761">
    <property type="entry name" value="Exonuc_VII_S"/>
</dbReference>
<keyword evidence="2" id="KW-0963">Cytoplasm</keyword>
<evidence type="ECO:0000256" key="1">
    <source>
        <dbReference type="ARBA" id="ARBA00009998"/>
    </source>
</evidence>
<dbReference type="NCBIfam" id="TIGR01280">
    <property type="entry name" value="xseB"/>
    <property type="match status" value="1"/>
</dbReference>
<proteinExistence type="inferred from homology"/>
<evidence type="ECO:0000313" key="8">
    <source>
        <dbReference type="EMBL" id="MCF2562516.1"/>
    </source>
</evidence>
<evidence type="ECO:0000256" key="3">
    <source>
        <dbReference type="ARBA" id="ARBA00022722"/>
    </source>
</evidence>
<comment type="caution">
    <text evidence="8">The sequence shown here is derived from an EMBL/GenBank/DDBJ whole genome shotgun (WGS) entry which is preliminary data.</text>
</comment>
<keyword evidence="9" id="KW-1185">Reference proteome</keyword>
<keyword evidence="7" id="KW-0175">Coiled coil</keyword>
<evidence type="ECO:0000256" key="4">
    <source>
        <dbReference type="ARBA" id="ARBA00022801"/>
    </source>
</evidence>
<name>A0ABS9CC12_9BACT</name>
<comment type="similarity">
    <text evidence="1">Belongs to the XseB family.</text>
</comment>